<dbReference type="AlphaFoldDB" id="A0A8J3FUC0"/>
<dbReference type="RefSeq" id="WP_189052821.1">
    <property type="nucleotide sequence ID" value="NZ_BMMK01000001.1"/>
</dbReference>
<dbReference type="PANTHER" id="PTHR44757:SF2">
    <property type="entry name" value="BIOFILM ARCHITECTURE MAINTENANCE PROTEIN MBAA"/>
    <property type="match status" value="1"/>
</dbReference>
<dbReference type="InterPro" id="IPR000014">
    <property type="entry name" value="PAS"/>
</dbReference>
<dbReference type="SUPFAM" id="SSF55785">
    <property type="entry name" value="PYP-like sensor domain (PAS domain)"/>
    <property type="match status" value="1"/>
</dbReference>
<reference evidence="5" key="2">
    <citation type="submission" date="2020-09" db="EMBL/GenBank/DDBJ databases">
        <authorList>
            <person name="Sun Q."/>
            <person name="Zhou Y."/>
        </authorList>
    </citation>
    <scope>NUCLEOTIDE SEQUENCE</scope>
    <source>
        <strain evidence="5">CGMCC 4.5737</strain>
    </source>
</reference>
<dbReference type="CDD" id="cd01948">
    <property type="entry name" value="EAL"/>
    <property type="match status" value="1"/>
</dbReference>
<dbReference type="SMART" id="SM00086">
    <property type="entry name" value="PAC"/>
    <property type="match status" value="1"/>
</dbReference>
<comment type="caution">
    <text evidence="5">The sequence shown here is derived from an EMBL/GenBank/DDBJ whole genome shotgun (WGS) entry which is preliminary data.</text>
</comment>
<dbReference type="NCBIfam" id="TIGR00229">
    <property type="entry name" value="sensory_box"/>
    <property type="match status" value="1"/>
</dbReference>
<dbReference type="Pfam" id="PF00990">
    <property type="entry name" value="GGDEF"/>
    <property type="match status" value="1"/>
</dbReference>
<dbReference type="PROSITE" id="PS50112">
    <property type="entry name" value="PAS"/>
    <property type="match status" value="1"/>
</dbReference>
<dbReference type="InterPro" id="IPR001633">
    <property type="entry name" value="EAL_dom"/>
</dbReference>
<dbReference type="EMBL" id="BMMK01000001">
    <property type="protein sequence ID" value="GGM33656.1"/>
    <property type="molecule type" value="Genomic_DNA"/>
</dbReference>
<reference evidence="5" key="1">
    <citation type="journal article" date="2014" name="Int. J. Syst. Evol. Microbiol.">
        <title>Complete genome sequence of Corynebacterium casei LMG S-19264T (=DSM 44701T), isolated from a smear-ripened cheese.</title>
        <authorList>
            <consortium name="US DOE Joint Genome Institute (JGI-PGF)"/>
            <person name="Walter F."/>
            <person name="Albersmeier A."/>
            <person name="Kalinowski J."/>
            <person name="Ruckert C."/>
        </authorList>
    </citation>
    <scope>NUCLEOTIDE SEQUENCE</scope>
    <source>
        <strain evidence="5">CGMCC 4.5737</strain>
    </source>
</reference>
<protein>
    <submittedName>
        <fullName evidence="5">Signal transduction protein</fullName>
    </submittedName>
</protein>
<gene>
    <name evidence="5" type="ORF">GCM10012275_01330</name>
</gene>
<feature type="domain" description="GGDEF" evidence="4">
    <location>
        <begin position="306"/>
        <end position="442"/>
    </location>
</feature>
<dbReference type="InterPro" id="IPR029787">
    <property type="entry name" value="Nucleotide_cyclase"/>
</dbReference>
<sequence>MPGVPVRGPWSRSGLAREWAVAMATSGYVPLGHETIERELEELVDVLFDVLLAEPFAPAPAEEVGTGLADLGFTTPTGLSRTVELLVRRLPAHPELLDVHRLPDKVASVVGALTDSYAFAVRNFVFDQQEELKRALLRAKERAERQLWLSEARFREVFSGSPVGIAITDVDGALVETNWAIREMLGYSGAELAGRDLVDLVHPDHAAAVREAYRSLNEGVSGRLRERGQLLHKDGDPVWAYLAASVLRDANGAPRYHVTMVEDITELRLLQHQLTRQNLHDPLTGLPNRQFLVSRLTDLFARPEPVDLTLFLLEVDGLAVVNEGLGHDAGDALLRMVAHRLHGLVGEDPRAMLVRTGGDEFAVAIEGEPPELARWAADINAELAEPIYVGEQGIAASVSIGIVRQVAGELVFASAAELLRAAEVALRRVTVRGKRQWGLFDPNLDSRERARAGLAAAMPGAWENGELEIRFEPAVAADGRQPLGALATLAWNHPKRGLVRHGECIALAEQTGLSVPIAQWVLRTALERARQADSDVPVAVPLTADQAHDPDLVGTVGDLLAGLDFGASRLWIGMPVSALRDEQGEARDNLQVLAATGVNTYLHGFGLGYEDLACMEDLPARAVEIAPDLVQRLARNPGTVVERAVRDLVPLVREHGAGVLVDGIETEQQAEWWTRLGVDALRGPLFADTSW</sequence>
<dbReference type="InterPro" id="IPR000700">
    <property type="entry name" value="PAS-assoc_C"/>
</dbReference>
<dbReference type="Pfam" id="PF00563">
    <property type="entry name" value="EAL"/>
    <property type="match status" value="1"/>
</dbReference>
<evidence type="ECO:0000259" key="4">
    <source>
        <dbReference type="PROSITE" id="PS50887"/>
    </source>
</evidence>
<evidence type="ECO:0000313" key="6">
    <source>
        <dbReference type="Proteomes" id="UP000637578"/>
    </source>
</evidence>
<evidence type="ECO:0000259" key="2">
    <source>
        <dbReference type="PROSITE" id="PS50113"/>
    </source>
</evidence>
<dbReference type="Gene3D" id="3.30.70.270">
    <property type="match status" value="1"/>
</dbReference>
<dbReference type="SUPFAM" id="SSF55073">
    <property type="entry name" value="Nucleotide cyclase"/>
    <property type="match status" value="1"/>
</dbReference>
<dbReference type="Gene3D" id="3.20.20.450">
    <property type="entry name" value="EAL domain"/>
    <property type="match status" value="1"/>
</dbReference>
<feature type="domain" description="PAC" evidence="2">
    <location>
        <begin position="224"/>
        <end position="276"/>
    </location>
</feature>
<organism evidence="5 6">
    <name type="scientific">Longimycelium tulufanense</name>
    <dbReference type="NCBI Taxonomy" id="907463"/>
    <lineage>
        <taxon>Bacteria</taxon>
        <taxon>Bacillati</taxon>
        <taxon>Actinomycetota</taxon>
        <taxon>Actinomycetes</taxon>
        <taxon>Pseudonocardiales</taxon>
        <taxon>Pseudonocardiaceae</taxon>
        <taxon>Longimycelium</taxon>
    </lineage>
</organism>
<name>A0A8J3FUC0_9PSEU</name>
<dbReference type="InterPro" id="IPR035965">
    <property type="entry name" value="PAS-like_dom_sf"/>
</dbReference>
<dbReference type="PROSITE" id="PS50887">
    <property type="entry name" value="GGDEF"/>
    <property type="match status" value="1"/>
</dbReference>
<evidence type="ECO:0000259" key="3">
    <source>
        <dbReference type="PROSITE" id="PS50883"/>
    </source>
</evidence>
<dbReference type="GO" id="GO:0006355">
    <property type="term" value="P:regulation of DNA-templated transcription"/>
    <property type="evidence" value="ECO:0007669"/>
    <property type="project" value="InterPro"/>
</dbReference>
<dbReference type="InterPro" id="IPR000160">
    <property type="entry name" value="GGDEF_dom"/>
</dbReference>
<dbReference type="NCBIfam" id="TIGR00254">
    <property type="entry name" value="GGDEF"/>
    <property type="match status" value="1"/>
</dbReference>
<dbReference type="InterPro" id="IPR013767">
    <property type="entry name" value="PAS_fold"/>
</dbReference>
<dbReference type="SUPFAM" id="SSF141868">
    <property type="entry name" value="EAL domain-like"/>
    <property type="match status" value="1"/>
</dbReference>
<feature type="domain" description="PAS" evidence="1">
    <location>
        <begin position="150"/>
        <end position="223"/>
    </location>
</feature>
<dbReference type="InterPro" id="IPR043128">
    <property type="entry name" value="Rev_trsase/Diguanyl_cyclase"/>
</dbReference>
<accession>A0A8J3FUC0</accession>
<dbReference type="Gene3D" id="3.30.450.20">
    <property type="entry name" value="PAS domain"/>
    <property type="match status" value="1"/>
</dbReference>
<keyword evidence="6" id="KW-1185">Reference proteome</keyword>
<dbReference type="SMART" id="SM00267">
    <property type="entry name" value="GGDEF"/>
    <property type="match status" value="1"/>
</dbReference>
<dbReference type="PROSITE" id="PS50113">
    <property type="entry name" value="PAC"/>
    <property type="match status" value="1"/>
</dbReference>
<feature type="domain" description="EAL" evidence="3">
    <location>
        <begin position="451"/>
        <end position="691"/>
    </location>
</feature>
<evidence type="ECO:0000259" key="1">
    <source>
        <dbReference type="PROSITE" id="PS50112"/>
    </source>
</evidence>
<dbReference type="SMART" id="SM00052">
    <property type="entry name" value="EAL"/>
    <property type="match status" value="1"/>
</dbReference>
<dbReference type="Pfam" id="PF00989">
    <property type="entry name" value="PAS"/>
    <property type="match status" value="1"/>
</dbReference>
<dbReference type="InterPro" id="IPR001610">
    <property type="entry name" value="PAC"/>
</dbReference>
<dbReference type="Proteomes" id="UP000637578">
    <property type="component" value="Unassembled WGS sequence"/>
</dbReference>
<dbReference type="PANTHER" id="PTHR44757">
    <property type="entry name" value="DIGUANYLATE CYCLASE DGCP"/>
    <property type="match status" value="1"/>
</dbReference>
<dbReference type="CDD" id="cd01949">
    <property type="entry name" value="GGDEF"/>
    <property type="match status" value="1"/>
</dbReference>
<dbReference type="InterPro" id="IPR035919">
    <property type="entry name" value="EAL_sf"/>
</dbReference>
<dbReference type="CDD" id="cd00130">
    <property type="entry name" value="PAS"/>
    <property type="match status" value="1"/>
</dbReference>
<proteinExistence type="predicted"/>
<dbReference type="SMART" id="SM00091">
    <property type="entry name" value="PAS"/>
    <property type="match status" value="1"/>
</dbReference>
<dbReference type="InterPro" id="IPR052155">
    <property type="entry name" value="Biofilm_reg_signaling"/>
</dbReference>
<dbReference type="PROSITE" id="PS50883">
    <property type="entry name" value="EAL"/>
    <property type="match status" value="1"/>
</dbReference>
<evidence type="ECO:0000313" key="5">
    <source>
        <dbReference type="EMBL" id="GGM33656.1"/>
    </source>
</evidence>